<dbReference type="AlphaFoldDB" id="A0A3E0HD52"/>
<evidence type="ECO:0000313" key="3">
    <source>
        <dbReference type="Proteomes" id="UP000256269"/>
    </source>
</evidence>
<feature type="region of interest" description="Disordered" evidence="1">
    <location>
        <begin position="1"/>
        <end position="21"/>
    </location>
</feature>
<dbReference type="Proteomes" id="UP000256269">
    <property type="component" value="Unassembled WGS sequence"/>
</dbReference>
<proteinExistence type="predicted"/>
<accession>A0A3E0HD52</accession>
<gene>
    <name evidence="2" type="ORF">BCF44_110213</name>
</gene>
<feature type="compositionally biased region" description="Polar residues" evidence="1">
    <location>
        <begin position="1"/>
        <end position="14"/>
    </location>
</feature>
<organism evidence="2 3">
    <name type="scientific">Kutzneria buriramensis</name>
    <dbReference type="NCBI Taxonomy" id="1045776"/>
    <lineage>
        <taxon>Bacteria</taxon>
        <taxon>Bacillati</taxon>
        <taxon>Actinomycetota</taxon>
        <taxon>Actinomycetes</taxon>
        <taxon>Pseudonocardiales</taxon>
        <taxon>Pseudonocardiaceae</taxon>
        <taxon>Kutzneria</taxon>
    </lineage>
</organism>
<evidence type="ECO:0000313" key="2">
    <source>
        <dbReference type="EMBL" id="REH42716.1"/>
    </source>
</evidence>
<reference evidence="2 3" key="1">
    <citation type="submission" date="2018-08" db="EMBL/GenBank/DDBJ databases">
        <title>Genomic Encyclopedia of Archaeal and Bacterial Type Strains, Phase II (KMG-II): from individual species to whole genera.</title>
        <authorList>
            <person name="Goeker M."/>
        </authorList>
    </citation>
    <scope>NUCLEOTIDE SEQUENCE [LARGE SCALE GENOMIC DNA]</scope>
    <source>
        <strain evidence="2 3">DSM 45791</strain>
    </source>
</reference>
<evidence type="ECO:0000256" key="1">
    <source>
        <dbReference type="SAM" id="MobiDB-lite"/>
    </source>
</evidence>
<dbReference type="RefSeq" id="WP_116177523.1">
    <property type="nucleotide sequence ID" value="NZ_CP144375.1"/>
</dbReference>
<name>A0A3E0HD52_9PSEU</name>
<sequence length="116" mass="11936">MISLATVSDVQARSPQPLDDQQQARAAVLLADASAIVQAKVPDMPQPPPDTAVGVVATAVLRALATPADGLTNESVGEVSRTSAHPGGGLYFTDDELELLRPVHPGPGGAFSIWTV</sequence>
<protein>
    <recommendedName>
        <fullName evidence="4">Gp19/Gp15/Gp42-like protein</fullName>
    </recommendedName>
</protein>
<evidence type="ECO:0008006" key="4">
    <source>
        <dbReference type="Google" id="ProtNLM"/>
    </source>
</evidence>
<dbReference type="OrthoDB" id="3694169at2"/>
<dbReference type="EMBL" id="QUNO01000010">
    <property type="protein sequence ID" value="REH42716.1"/>
    <property type="molecule type" value="Genomic_DNA"/>
</dbReference>
<keyword evidence="3" id="KW-1185">Reference proteome</keyword>
<comment type="caution">
    <text evidence="2">The sequence shown here is derived from an EMBL/GenBank/DDBJ whole genome shotgun (WGS) entry which is preliminary data.</text>
</comment>